<feature type="transmembrane region" description="Helical" evidence="2">
    <location>
        <begin position="240"/>
        <end position="260"/>
    </location>
</feature>
<gene>
    <name evidence="3" type="ORF">FF38_07279</name>
</gene>
<accession>A0A0L0CJD6</accession>
<comment type="caution">
    <text evidence="3">The sequence shown here is derived from an EMBL/GenBank/DDBJ whole genome shotgun (WGS) entry which is preliminary data.</text>
</comment>
<feature type="transmembrane region" description="Helical" evidence="2">
    <location>
        <begin position="289"/>
        <end position="310"/>
    </location>
</feature>
<evidence type="ECO:0000313" key="3">
    <source>
        <dbReference type="EMBL" id="KNC32513.1"/>
    </source>
</evidence>
<dbReference type="Proteomes" id="UP000037069">
    <property type="component" value="Unassembled WGS sequence"/>
</dbReference>
<keyword evidence="4" id="KW-1185">Reference proteome</keyword>
<dbReference type="STRING" id="7375.A0A0L0CJD6"/>
<reference evidence="3 4" key="1">
    <citation type="journal article" date="2015" name="Nat. Commun.">
        <title>Lucilia cuprina genome unlocks parasitic fly biology to underpin future interventions.</title>
        <authorList>
            <person name="Anstead C.A."/>
            <person name="Korhonen P.K."/>
            <person name="Young N.D."/>
            <person name="Hall R.S."/>
            <person name="Jex A.R."/>
            <person name="Murali S.C."/>
            <person name="Hughes D.S."/>
            <person name="Lee S.F."/>
            <person name="Perry T."/>
            <person name="Stroehlein A.J."/>
            <person name="Ansell B.R."/>
            <person name="Breugelmans B."/>
            <person name="Hofmann A."/>
            <person name="Qu J."/>
            <person name="Dugan S."/>
            <person name="Lee S.L."/>
            <person name="Chao H."/>
            <person name="Dinh H."/>
            <person name="Han Y."/>
            <person name="Doddapaneni H.V."/>
            <person name="Worley K.C."/>
            <person name="Muzny D.M."/>
            <person name="Ioannidis P."/>
            <person name="Waterhouse R.M."/>
            <person name="Zdobnov E.M."/>
            <person name="James P.J."/>
            <person name="Bagnall N.H."/>
            <person name="Kotze A.C."/>
            <person name="Gibbs R.A."/>
            <person name="Richards S."/>
            <person name="Batterham P."/>
            <person name="Gasser R.B."/>
        </authorList>
    </citation>
    <scope>NUCLEOTIDE SEQUENCE [LARGE SCALE GENOMIC DNA]</scope>
    <source>
        <strain evidence="3 4">LS</strain>
        <tissue evidence="3">Full body</tissue>
    </source>
</reference>
<keyword evidence="2" id="KW-0812">Transmembrane</keyword>
<feature type="region of interest" description="Disordered" evidence="1">
    <location>
        <begin position="116"/>
        <end position="143"/>
    </location>
</feature>
<keyword evidence="2" id="KW-1133">Transmembrane helix</keyword>
<protein>
    <submittedName>
        <fullName evidence="3">Uncharacterized protein</fullName>
    </submittedName>
</protein>
<keyword evidence="2" id="KW-0472">Membrane</keyword>
<feature type="compositionally biased region" description="Basic and acidic residues" evidence="1">
    <location>
        <begin position="121"/>
        <end position="143"/>
    </location>
</feature>
<evidence type="ECO:0000256" key="2">
    <source>
        <dbReference type="SAM" id="Phobius"/>
    </source>
</evidence>
<evidence type="ECO:0000313" key="4">
    <source>
        <dbReference type="Proteomes" id="UP000037069"/>
    </source>
</evidence>
<name>A0A0L0CJD6_LUCCU</name>
<organism evidence="3 4">
    <name type="scientific">Lucilia cuprina</name>
    <name type="common">Green bottle fly</name>
    <name type="synonym">Australian sheep blowfly</name>
    <dbReference type="NCBI Taxonomy" id="7375"/>
    <lineage>
        <taxon>Eukaryota</taxon>
        <taxon>Metazoa</taxon>
        <taxon>Ecdysozoa</taxon>
        <taxon>Arthropoda</taxon>
        <taxon>Hexapoda</taxon>
        <taxon>Insecta</taxon>
        <taxon>Pterygota</taxon>
        <taxon>Neoptera</taxon>
        <taxon>Endopterygota</taxon>
        <taxon>Diptera</taxon>
        <taxon>Brachycera</taxon>
        <taxon>Muscomorpha</taxon>
        <taxon>Oestroidea</taxon>
        <taxon>Calliphoridae</taxon>
        <taxon>Luciliinae</taxon>
        <taxon>Lucilia</taxon>
    </lineage>
</organism>
<dbReference type="EMBL" id="JRES01000303">
    <property type="protein sequence ID" value="KNC32513.1"/>
    <property type="molecule type" value="Genomic_DNA"/>
</dbReference>
<sequence>MSDTPPERNSNSKSNLIEVQHVGVTAKLQSPLKSLMLSYSSSTDSENNQVLYRGEHHSNTKYNKFLNEITNGSDTTITENSKILYEMTAVTREMKRKSKNNLTPSKIEFQLYTKPKKRLQRNKDNENKKLKRQLFEDKRENKKEKNVIKKENTIFQRLKFSLKKMKDSKKLEQQPEVDKIFSDLPEPEILPHNLNSNKDIKIGIYPFEHGCADYLKTHDCPPQIYSLILAERATHYATRFWAEFFGSLQIAIVFIVTFILQTYRFVLYSLINILLVEFLHMTSDYLLKPLLIVIFNGFLQPPLIFCFNILSSLRDILEPIADTLNNFMKPVATVGRSIRLVHVTHNKKNIAKNV</sequence>
<evidence type="ECO:0000256" key="1">
    <source>
        <dbReference type="SAM" id="MobiDB-lite"/>
    </source>
</evidence>
<dbReference type="AlphaFoldDB" id="A0A0L0CJD6"/>
<proteinExistence type="predicted"/>
<dbReference type="OrthoDB" id="10045204at2759"/>